<evidence type="ECO:0008006" key="3">
    <source>
        <dbReference type="Google" id="ProtNLM"/>
    </source>
</evidence>
<evidence type="ECO:0000313" key="1">
    <source>
        <dbReference type="EMBL" id="OAJ41853.1"/>
    </source>
</evidence>
<dbReference type="InterPro" id="IPR039196">
    <property type="entry name" value="Fmc1"/>
</dbReference>
<dbReference type="PANTHER" id="PTHR28015:SF1">
    <property type="entry name" value="ATP SYNTHASE ASSEMBLY FACTOR FMC1, MITOCHONDRIAL"/>
    <property type="match status" value="1"/>
</dbReference>
<dbReference type="AlphaFoldDB" id="A0A177WP40"/>
<gene>
    <name evidence="1" type="ORF">BDEG_25389</name>
</gene>
<dbReference type="Proteomes" id="UP000077115">
    <property type="component" value="Unassembled WGS sequence"/>
</dbReference>
<organism evidence="1 2">
    <name type="scientific">Batrachochytrium dendrobatidis (strain JEL423)</name>
    <dbReference type="NCBI Taxonomy" id="403673"/>
    <lineage>
        <taxon>Eukaryota</taxon>
        <taxon>Fungi</taxon>
        <taxon>Fungi incertae sedis</taxon>
        <taxon>Chytridiomycota</taxon>
        <taxon>Chytridiomycota incertae sedis</taxon>
        <taxon>Chytridiomycetes</taxon>
        <taxon>Rhizophydiales</taxon>
        <taxon>Rhizophydiales incertae sedis</taxon>
        <taxon>Batrachochytrium</taxon>
    </lineage>
</organism>
<dbReference type="OrthoDB" id="15893at2759"/>
<dbReference type="VEuPathDB" id="FungiDB:BDEG_25389"/>
<dbReference type="GO" id="GO:0033615">
    <property type="term" value="P:mitochondrial proton-transporting ATP synthase complex assembly"/>
    <property type="evidence" value="ECO:0007669"/>
    <property type="project" value="InterPro"/>
</dbReference>
<reference evidence="1 2" key="2">
    <citation type="submission" date="2016-05" db="EMBL/GenBank/DDBJ databases">
        <title>Lineage-specific infection strategies underlie the spectrum of fungal disease in amphibians.</title>
        <authorList>
            <person name="Cuomo C.A."/>
            <person name="Farrer R.A."/>
            <person name="James T."/>
            <person name="Longcore J."/>
            <person name="Birren B."/>
        </authorList>
    </citation>
    <scope>NUCLEOTIDE SEQUENCE [LARGE SCALE GENOMIC DNA]</scope>
    <source>
        <strain evidence="1 2">JEL423</strain>
    </source>
</reference>
<name>A0A177WP40_BATDL</name>
<evidence type="ECO:0000313" key="2">
    <source>
        <dbReference type="Proteomes" id="UP000077115"/>
    </source>
</evidence>
<proteinExistence type="predicted"/>
<dbReference type="Pfam" id="PF13233">
    <property type="entry name" value="Complex1_LYR_2"/>
    <property type="match status" value="1"/>
</dbReference>
<reference evidence="1 2" key="1">
    <citation type="submission" date="2006-10" db="EMBL/GenBank/DDBJ databases">
        <title>The Genome Sequence of Batrachochytrium dendrobatidis JEL423.</title>
        <authorList>
            <consortium name="The Broad Institute Genome Sequencing Platform"/>
            <person name="Birren B."/>
            <person name="Lander E."/>
            <person name="Galagan J."/>
            <person name="Cuomo C."/>
            <person name="Devon K."/>
            <person name="Jaffe D."/>
            <person name="Butler J."/>
            <person name="Alvarez P."/>
            <person name="Gnerre S."/>
            <person name="Grabherr M."/>
            <person name="Kleber M."/>
            <person name="Mauceli E."/>
            <person name="Brockman W."/>
            <person name="Young S."/>
            <person name="LaButti K."/>
            <person name="Sykes S."/>
            <person name="DeCaprio D."/>
            <person name="Crawford M."/>
            <person name="Koehrsen M."/>
            <person name="Engels R."/>
            <person name="Montgomery P."/>
            <person name="Pearson M."/>
            <person name="Howarth C."/>
            <person name="Larson L."/>
            <person name="White J."/>
            <person name="O'Leary S."/>
            <person name="Kodira C."/>
            <person name="Zeng Q."/>
            <person name="Yandava C."/>
            <person name="Alvarado L."/>
            <person name="Longcore J."/>
            <person name="James T."/>
        </authorList>
    </citation>
    <scope>NUCLEOTIDE SEQUENCE [LARGE SCALE GENOMIC DNA]</scope>
    <source>
        <strain evidence="1 2">JEL423</strain>
    </source>
</reference>
<sequence>MASMFLPSTNASVLSTYRGLLREVNRQFVVKNNNSFWRMQVIAQFRIGKGITDPSRALAKRRQAQNVLMYLKSSREYKELMERYWPVSTLTEQEKIAKTANRVGLAVPKPVEITP</sequence>
<accession>A0A177WP40</accession>
<dbReference type="PANTHER" id="PTHR28015">
    <property type="entry name" value="ATP SYNTHASE ASSEMBLY FACTOR FMC1, MITOCHONDRIAL"/>
    <property type="match status" value="1"/>
</dbReference>
<dbReference type="EMBL" id="DS022306">
    <property type="protein sequence ID" value="OAJ41853.1"/>
    <property type="molecule type" value="Genomic_DNA"/>
</dbReference>
<protein>
    <recommendedName>
        <fullName evidence="3">Mitochondrial zinc maintenance protein 1, mitochondrial</fullName>
    </recommendedName>
</protein>
<dbReference type="GO" id="GO:0005759">
    <property type="term" value="C:mitochondrial matrix"/>
    <property type="evidence" value="ECO:0007669"/>
    <property type="project" value="TreeGrafter"/>
</dbReference>
<dbReference type="STRING" id="403673.A0A177WP40"/>